<protein>
    <submittedName>
        <fullName evidence="1">Uncharacterized protein</fullName>
    </submittedName>
</protein>
<gene>
    <name evidence="1" type="ORF">Pan181_21220</name>
</gene>
<sequence length="47" mass="5769">MTEQEKQRLLEAAYLIRDFRKREIEIQKIEQGEKHEKANDNARRKNL</sequence>
<dbReference type="AlphaFoldDB" id="A0A518AMG6"/>
<dbReference type="KEGG" id="amuc:Pan181_21220"/>
<evidence type="ECO:0000313" key="2">
    <source>
        <dbReference type="Proteomes" id="UP000315750"/>
    </source>
</evidence>
<keyword evidence="2" id="KW-1185">Reference proteome</keyword>
<accession>A0A518AMG6</accession>
<organism evidence="1 2">
    <name type="scientific">Aeoliella mucimassa</name>
    <dbReference type="NCBI Taxonomy" id="2527972"/>
    <lineage>
        <taxon>Bacteria</taxon>
        <taxon>Pseudomonadati</taxon>
        <taxon>Planctomycetota</taxon>
        <taxon>Planctomycetia</taxon>
        <taxon>Pirellulales</taxon>
        <taxon>Lacipirellulaceae</taxon>
        <taxon>Aeoliella</taxon>
    </lineage>
</organism>
<name>A0A518AMG6_9BACT</name>
<dbReference type="Proteomes" id="UP000315750">
    <property type="component" value="Chromosome"/>
</dbReference>
<dbReference type="RefSeq" id="WP_197529128.1">
    <property type="nucleotide sequence ID" value="NZ_CP036278.1"/>
</dbReference>
<evidence type="ECO:0000313" key="1">
    <source>
        <dbReference type="EMBL" id="QDU55920.1"/>
    </source>
</evidence>
<reference evidence="1 2" key="1">
    <citation type="submission" date="2019-02" db="EMBL/GenBank/DDBJ databases">
        <title>Deep-cultivation of Planctomycetes and their phenomic and genomic characterization uncovers novel biology.</title>
        <authorList>
            <person name="Wiegand S."/>
            <person name="Jogler M."/>
            <person name="Boedeker C."/>
            <person name="Pinto D."/>
            <person name="Vollmers J."/>
            <person name="Rivas-Marin E."/>
            <person name="Kohn T."/>
            <person name="Peeters S.H."/>
            <person name="Heuer A."/>
            <person name="Rast P."/>
            <person name="Oberbeckmann S."/>
            <person name="Bunk B."/>
            <person name="Jeske O."/>
            <person name="Meyerdierks A."/>
            <person name="Storesund J.E."/>
            <person name="Kallscheuer N."/>
            <person name="Luecker S."/>
            <person name="Lage O.M."/>
            <person name="Pohl T."/>
            <person name="Merkel B.J."/>
            <person name="Hornburger P."/>
            <person name="Mueller R.-W."/>
            <person name="Bruemmer F."/>
            <person name="Labrenz M."/>
            <person name="Spormann A.M."/>
            <person name="Op den Camp H."/>
            <person name="Overmann J."/>
            <person name="Amann R."/>
            <person name="Jetten M.S.M."/>
            <person name="Mascher T."/>
            <person name="Medema M.H."/>
            <person name="Devos D.P."/>
            <person name="Kaster A.-K."/>
            <person name="Ovreas L."/>
            <person name="Rohde M."/>
            <person name="Galperin M.Y."/>
            <person name="Jogler C."/>
        </authorList>
    </citation>
    <scope>NUCLEOTIDE SEQUENCE [LARGE SCALE GENOMIC DNA]</scope>
    <source>
        <strain evidence="1 2">Pan181</strain>
    </source>
</reference>
<proteinExistence type="predicted"/>
<dbReference type="EMBL" id="CP036278">
    <property type="protein sequence ID" value="QDU55920.1"/>
    <property type="molecule type" value="Genomic_DNA"/>
</dbReference>